<comment type="caution">
    <text evidence="1">The sequence shown here is derived from an EMBL/GenBank/DDBJ whole genome shotgun (WGS) entry which is preliminary data.</text>
</comment>
<sequence>MSLSKEVILDNFKQKVIPEVLIPKYTQELRDQLKTAIPNQSEEINNLEYIYSDDRKSELIVKGDFEQRIKFKYKPKEDLNIVSKEQFYFYLRNSQKVIQVQLEEINYYKDDIIIEEKDFVKSYENCESDKMMFIKASEFTDDEKLIIKIDEKEIILKRTAFDSAEFAKLVYDDPKNRFKIIMLIKYDFSDIKLNFSMDLIENNEGWNSSEILEVLNLHKGFLKRNIYIGGTNKIDVIETYNDRLELVKYEISNFEKIQKLEGELNVKFTIKYPYNDEDMNKALTLYKGLVLNKLILSNYEIENILISNPDFDLEENKNTKFILCQYSKNEKIELWSTKISFEYAEYIVDLEYYDYEVRENNIRLFVSEESRKNITLVLQYSSEKLKVIKDRDVLLQLK</sequence>
<evidence type="ECO:0000313" key="1">
    <source>
        <dbReference type="EMBL" id="TDM17208.1"/>
    </source>
</evidence>
<dbReference type="AlphaFoldDB" id="A0A4R6C5N8"/>
<organism evidence="1 2">
    <name type="scientific">Macrococcoides canis</name>
    <dbReference type="NCBI Taxonomy" id="1855823"/>
    <lineage>
        <taxon>Bacteria</taxon>
        <taxon>Bacillati</taxon>
        <taxon>Bacillota</taxon>
        <taxon>Bacilli</taxon>
        <taxon>Bacillales</taxon>
        <taxon>Staphylococcaceae</taxon>
        <taxon>Macrococcoides</taxon>
    </lineage>
</organism>
<dbReference type="RefSeq" id="WP_133419369.1">
    <property type="nucleotide sequence ID" value="NZ_SDQG01000002.1"/>
</dbReference>
<name>A0A4R6C5N8_9STAP</name>
<accession>A0A4R6C5N8</accession>
<dbReference type="Proteomes" id="UP000294865">
    <property type="component" value="Unassembled WGS sequence"/>
</dbReference>
<reference evidence="1 2" key="1">
    <citation type="submission" date="2019-01" db="EMBL/GenBank/DDBJ databases">
        <title>Draft genome sequences of Macrococcus caseolyticus, Macrococcus canis, Macrococcus bohemicus and Macrococcus goetzii.</title>
        <authorList>
            <person name="Mazhar S."/>
            <person name="Altermann E."/>
            <person name="Hill C."/>
            <person name="Mcauliffe O."/>
        </authorList>
    </citation>
    <scope>NUCLEOTIDE SEQUENCE [LARGE SCALE GENOMIC DNA]</scope>
    <source>
        <strain evidence="1 2">DPC7162</strain>
    </source>
</reference>
<gene>
    <name evidence="1" type="ORF">ETI04_04715</name>
</gene>
<evidence type="ECO:0000313" key="2">
    <source>
        <dbReference type="Proteomes" id="UP000294865"/>
    </source>
</evidence>
<protein>
    <submittedName>
        <fullName evidence="1">Uncharacterized protein</fullName>
    </submittedName>
</protein>
<dbReference type="EMBL" id="SDQG01000002">
    <property type="protein sequence ID" value="TDM17208.1"/>
    <property type="molecule type" value="Genomic_DNA"/>
</dbReference>
<proteinExistence type="predicted"/>